<dbReference type="InterPro" id="IPR019901">
    <property type="entry name" value="Ergot_alkaloid_biosynthesis"/>
</dbReference>
<dbReference type="InterPro" id="IPR051604">
    <property type="entry name" value="Ergot_Alk_Oxidoreductase"/>
</dbReference>
<dbReference type="GO" id="GO:0016491">
    <property type="term" value="F:oxidoreductase activity"/>
    <property type="evidence" value="ECO:0007669"/>
    <property type="project" value="UniProtKB-KW"/>
</dbReference>
<name>A0A5C3M9U1_9AGAR</name>
<accession>A0A5C3M9U1</accession>
<evidence type="ECO:0000313" key="6">
    <source>
        <dbReference type="EMBL" id="TFK41647.1"/>
    </source>
</evidence>
<dbReference type="UniPathway" id="UPA00327"/>
<dbReference type="GO" id="GO:0035835">
    <property type="term" value="P:indole alkaloid biosynthetic process"/>
    <property type="evidence" value="ECO:0007669"/>
    <property type="project" value="UniProtKB-UniPathway"/>
</dbReference>
<dbReference type="AlphaFoldDB" id="A0A5C3M9U1"/>
<comment type="pathway">
    <text evidence="1">Alkaloid biosynthesis; ergot alkaloid biosynthesis.</text>
</comment>
<keyword evidence="3" id="KW-0017">Alkaloid metabolism</keyword>
<dbReference type="InterPro" id="IPR008030">
    <property type="entry name" value="NmrA-like"/>
</dbReference>
<evidence type="ECO:0000313" key="7">
    <source>
        <dbReference type="Proteomes" id="UP000308652"/>
    </source>
</evidence>
<evidence type="ECO:0000256" key="2">
    <source>
        <dbReference type="ARBA" id="ARBA00005372"/>
    </source>
</evidence>
<evidence type="ECO:0000256" key="3">
    <source>
        <dbReference type="ARBA" id="ARBA00022589"/>
    </source>
</evidence>
<dbReference type="Gene3D" id="3.40.50.720">
    <property type="entry name" value="NAD(P)-binding Rossmann-like Domain"/>
    <property type="match status" value="1"/>
</dbReference>
<evidence type="ECO:0000256" key="4">
    <source>
        <dbReference type="ARBA" id="ARBA00023002"/>
    </source>
</evidence>
<dbReference type="NCBIfam" id="TIGR03649">
    <property type="entry name" value="ergot_EASG"/>
    <property type="match status" value="1"/>
</dbReference>
<feature type="domain" description="NmrA-like" evidence="5">
    <location>
        <begin position="2"/>
        <end position="246"/>
    </location>
</feature>
<dbReference type="Pfam" id="PF05368">
    <property type="entry name" value="NmrA"/>
    <property type="match status" value="1"/>
</dbReference>
<dbReference type="STRING" id="68775.A0A5C3M9U1"/>
<dbReference type="SUPFAM" id="SSF51735">
    <property type="entry name" value="NAD(P)-binding Rossmann-fold domains"/>
    <property type="match status" value="1"/>
</dbReference>
<reference evidence="6 7" key="1">
    <citation type="journal article" date="2019" name="Nat. Ecol. Evol.">
        <title>Megaphylogeny resolves global patterns of mushroom evolution.</title>
        <authorList>
            <person name="Varga T."/>
            <person name="Krizsan K."/>
            <person name="Foldi C."/>
            <person name="Dima B."/>
            <person name="Sanchez-Garcia M."/>
            <person name="Sanchez-Ramirez S."/>
            <person name="Szollosi G.J."/>
            <person name="Szarkandi J.G."/>
            <person name="Papp V."/>
            <person name="Albert L."/>
            <person name="Andreopoulos W."/>
            <person name="Angelini C."/>
            <person name="Antonin V."/>
            <person name="Barry K.W."/>
            <person name="Bougher N.L."/>
            <person name="Buchanan P."/>
            <person name="Buyck B."/>
            <person name="Bense V."/>
            <person name="Catcheside P."/>
            <person name="Chovatia M."/>
            <person name="Cooper J."/>
            <person name="Damon W."/>
            <person name="Desjardin D."/>
            <person name="Finy P."/>
            <person name="Geml J."/>
            <person name="Haridas S."/>
            <person name="Hughes K."/>
            <person name="Justo A."/>
            <person name="Karasinski D."/>
            <person name="Kautmanova I."/>
            <person name="Kiss B."/>
            <person name="Kocsube S."/>
            <person name="Kotiranta H."/>
            <person name="LaButti K.M."/>
            <person name="Lechner B.E."/>
            <person name="Liimatainen K."/>
            <person name="Lipzen A."/>
            <person name="Lukacs Z."/>
            <person name="Mihaltcheva S."/>
            <person name="Morgado L.N."/>
            <person name="Niskanen T."/>
            <person name="Noordeloos M.E."/>
            <person name="Ohm R.A."/>
            <person name="Ortiz-Santana B."/>
            <person name="Ovrebo C."/>
            <person name="Racz N."/>
            <person name="Riley R."/>
            <person name="Savchenko A."/>
            <person name="Shiryaev A."/>
            <person name="Soop K."/>
            <person name="Spirin V."/>
            <person name="Szebenyi C."/>
            <person name="Tomsovsky M."/>
            <person name="Tulloss R.E."/>
            <person name="Uehling J."/>
            <person name="Grigoriev I.V."/>
            <person name="Vagvolgyi C."/>
            <person name="Papp T."/>
            <person name="Martin F.M."/>
            <person name="Miettinen O."/>
            <person name="Hibbett D.S."/>
            <person name="Nagy L.G."/>
        </authorList>
    </citation>
    <scope>NUCLEOTIDE SEQUENCE [LARGE SCALE GENOMIC DNA]</scope>
    <source>
        <strain evidence="6 7">CBS 166.37</strain>
    </source>
</reference>
<dbReference type="PANTHER" id="PTHR43162:SF1">
    <property type="entry name" value="PRESTALK A DIFFERENTIATION PROTEIN A"/>
    <property type="match status" value="1"/>
</dbReference>
<comment type="similarity">
    <text evidence="2">Belongs to the fgaFS/easG family.</text>
</comment>
<dbReference type="OrthoDB" id="419598at2759"/>
<dbReference type="EMBL" id="ML213594">
    <property type="protein sequence ID" value="TFK41647.1"/>
    <property type="molecule type" value="Genomic_DNA"/>
</dbReference>
<dbReference type="InterPro" id="IPR036291">
    <property type="entry name" value="NAD(P)-bd_dom_sf"/>
</dbReference>
<dbReference type="PANTHER" id="PTHR43162">
    <property type="match status" value="1"/>
</dbReference>
<protein>
    <recommendedName>
        <fullName evidence="5">NmrA-like domain-containing protein</fullName>
    </recommendedName>
</protein>
<keyword evidence="4" id="KW-0560">Oxidoreductase</keyword>
<organism evidence="6 7">
    <name type="scientific">Crucibulum laeve</name>
    <dbReference type="NCBI Taxonomy" id="68775"/>
    <lineage>
        <taxon>Eukaryota</taxon>
        <taxon>Fungi</taxon>
        <taxon>Dikarya</taxon>
        <taxon>Basidiomycota</taxon>
        <taxon>Agaricomycotina</taxon>
        <taxon>Agaricomycetes</taxon>
        <taxon>Agaricomycetidae</taxon>
        <taxon>Agaricales</taxon>
        <taxon>Agaricineae</taxon>
        <taxon>Nidulariaceae</taxon>
        <taxon>Crucibulum</taxon>
    </lineage>
</organism>
<evidence type="ECO:0000259" key="5">
    <source>
        <dbReference type="Pfam" id="PF05368"/>
    </source>
</evidence>
<dbReference type="Gene3D" id="3.90.25.10">
    <property type="entry name" value="UDP-galactose 4-epimerase, domain 1"/>
    <property type="match status" value="1"/>
</dbReference>
<sequence>MTILITGGTGKTGLKVARILHNASHSVLLTSRSGKAPEPFKAVPLEWTDPSTFENPFKVDSSIDRIYLVGPEIIDMLPLVKPFIDLAVSKGVKHFVFMSAAQYVKGGPTMGKVHEYLANVGVSYFVVRPTWFIDNFSQAFLGTIKDEDALYSITEDGKIRFVSTDDIAEVIADALLAEGAPNRAPLVFGPEALSYDEAAELLSEVLGRKITHKRLTLEEGIQQWMKLGAPREYAIRYTELESAVAREGEDKLFAEEDKIVGKRTLRDYLEENKALWV</sequence>
<evidence type="ECO:0000256" key="1">
    <source>
        <dbReference type="ARBA" id="ARBA00005107"/>
    </source>
</evidence>
<gene>
    <name evidence="6" type="ORF">BDQ12DRAFT_663693</name>
</gene>
<proteinExistence type="inferred from homology"/>
<dbReference type="Proteomes" id="UP000308652">
    <property type="component" value="Unassembled WGS sequence"/>
</dbReference>
<keyword evidence="7" id="KW-1185">Reference proteome</keyword>